<feature type="domain" description="SLH" evidence="2">
    <location>
        <begin position="1380"/>
        <end position="1440"/>
    </location>
</feature>
<evidence type="ECO:0000313" key="3">
    <source>
        <dbReference type="EMBL" id="WBW50514.1"/>
    </source>
</evidence>
<dbReference type="InterPro" id="IPR051465">
    <property type="entry name" value="Cell_Envelope_Struct_Comp"/>
</dbReference>
<dbReference type="Proteomes" id="UP001210339">
    <property type="component" value="Chromosome"/>
</dbReference>
<dbReference type="InterPro" id="IPR044055">
    <property type="entry name" value="RibLong"/>
</dbReference>
<feature type="domain" description="SLH" evidence="2">
    <location>
        <begin position="1441"/>
        <end position="1497"/>
    </location>
</feature>
<dbReference type="PANTHER" id="PTHR43308">
    <property type="entry name" value="OUTER MEMBRANE PROTEIN ALPHA-RELATED"/>
    <property type="match status" value="1"/>
</dbReference>
<organism evidence="3 4">
    <name type="scientific">Peptoniphilus equinus</name>
    <dbReference type="NCBI Taxonomy" id="3016343"/>
    <lineage>
        <taxon>Bacteria</taxon>
        <taxon>Bacillati</taxon>
        <taxon>Bacillota</taxon>
        <taxon>Tissierellia</taxon>
        <taxon>Tissierellales</taxon>
        <taxon>Peptoniphilaceae</taxon>
        <taxon>Peptoniphilus</taxon>
    </lineage>
</organism>
<dbReference type="Pfam" id="PF18998">
    <property type="entry name" value="Flg_new_2"/>
    <property type="match status" value="6"/>
</dbReference>
<dbReference type="Pfam" id="PF00395">
    <property type="entry name" value="SLH"/>
    <property type="match status" value="3"/>
</dbReference>
<dbReference type="NCBIfam" id="NF038186">
    <property type="entry name" value="YPDG_rpt"/>
    <property type="match status" value="1"/>
</dbReference>
<protein>
    <submittedName>
        <fullName evidence="3">S-layer homology domain-containing protein</fullName>
    </submittedName>
</protein>
<accession>A0ABY7QUR4</accession>
<dbReference type="Gene3D" id="4.10.1080.10">
    <property type="entry name" value="TSP type-3 repeat"/>
    <property type="match status" value="1"/>
</dbReference>
<dbReference type="Pfam" id="PF18957">
    <property type="entry name" value="RibLong"/>
    <property type="match status" value="1"/>
</dbReference>
<evidence type="ECO:0000259" key="2">
    <source>
        <dbReference type="PROSITE" id="PS51272"/>
    </source>
</evidence>
<feature type="domain" description="SLH" evidence="2">
    <location>
        <begin position="1498"/>
        <end position="1561"/>
    </location>
</feature>
<evidence type="ECO:0000313" key="4">
    <source>
        <dbReference type="Proteomes" id="UP001210339"/>
    </source>
</evidence>
<keyword evidence="4" id="KW-1185">Reference proteome</keyword>
<sequence>MKKRVLSLLLAFLLVFTGGVDQLLAVALPFADDQPTLADNQLMFRSEKEEMQKGTDGQNYIFSFQPNADSGPRRVRRSLFDQPFYEDRAAEDMGDQPFYADRAAGDMIDQPFNIVMGGASGLDGAPFNWDVLPEGLRVQVGYYDSTGQHLSNEAVVFTEGDTAQKVITMPVPADVTDINSFFLTTPINEDVNIRAYVDSSTGMGGNREYTFTLELVEINDPTINVVWQDAEGNLIAGSDGAFLTVYVDGEEISVPVPANSGAINLLNQTVTEDGEAYPLFYKDGFTEDFTFTVEGMSGDGSIQVGTNWYNAVINEKTVTFTAQANVVPQPGTDKPDVPANYIRVEFLPGDNGLISAGTTIYWVNPEVEVDLTGSAPTVLANDGYVATGWDTNLVGIFAVDTNITAQYVAKIVPTDPDNPSNPPSDSHHLAVFDAGEGSFADGAKKVAFWVHEDTTLAEVKAQAADNPTAPTGTNFDAWQENGAVVTFDTAVFGSGDRTFTASYVAQLPSATPVITVPSEGDTTITVTAPSGGNMVVTIDTITVPAEKIVDNGNGTYTVTVDTELIKGQTVGATFTENGKLPSDATPVTVIGNVVPQEGEDKPNVPDSYVQVDFAAGDHGSLTGTTIYWVNPTAVVDLTSVAPQVTPEEGYTFTGWDKALSGTFGTATTITAQYTTNVVPQEGEDKPNVPDSYVQVDFAAGDHGSLTGTTIYWVNPTAVVDLTSVAPQVTPEEGYTFTGWDKALSGTFGTATTITAQYTTNVVPQEGEDKPNVPDSYVQVDFAAGDHGSLTGTTIYWVNPTAVVDLTSVAPQVTPEEGYTFTGWDKALSGTFGTATTITAQYTTNVVPQEGEDKPNVPDSYVQVDFAAGDHGSLTGTTIYWVNPTAVVDLTSVAPQVTPEEGYTFTGWDKALSGTFGTATTITAQYTTNVVPQEGEDKPNVPDSYVQVDFAAGDHGSLTGTTIYWVNPTAVVDLTSVAPQVTPEEGYTFTGWDKALSGTFGTATTITAQYTTNVVPQEGEDKPNVPDSYVQVDFAAGDHGSLTGTTIYWVNPTAVVDLTSVAPQVTPEEGYTFTGWDKALSGTFGTATTITAQYALDNASEYGVTYPPVVVPTTGTVSVDPTITYPEGTTTLPNGTAFSIDPSFTAPDGITVTIDATTGEITITTDGADETTAPIDVPVIVTYPDDSKDNGELEITVRDSYTLPEPTPNVVEGVEEKGDKPAITPGEGVTILPKDPQDDEHGIAVDEDGNIIGTPNVDDWGDKEDIEVTVPVDLDTDGDGDVDETVDVPVVIQRDTDGDGIADVVDLDDDNDGINDKDEEAAGLDPKDPDSDHDGIKDGDEDEDHDGILNKDESDPNGTTITDKNGNGIADLIDPADHGNDNPLFPWLVIGPTQPEAKEERSTHVAYINGYPDGSVQPDGNMTRAEAAAMLARLKGYTMTNDVAPNFTDTPSDWYNTAINAVVEHGLMNGYPDGSFHPNAPITRAEFAKMIQSIDRANSGDAPFADVENHWGEAAIDQAYGNGRIAGYPDGTFKPDNNITRAEAAKMLNSLFERMVRARGLDDVADDVRNFNDLYNGHWGYYELVEATNTHTYVRVDKGAVEELWRAVLNQR</sequence>
<feature type="compositionally biased region" description="Polar residues" evidence="1">
    <location>
        <begin position="1355"/>
        <end position="1364"/>
    </location>
</feature>
<evidence type="ECO:0000256" key="1">
    <source>
        <dbReference type="SAM" id="MobiDB-lite"/>
    </source>
</evidence>
<proteinExistence type="predicted"/>
<dbReference type="InterPro" id="IPR028974">
    <property type="entry name" value="TSP_type-3_rpt"/>
</dbReference>
<dbReference type="RefSeq" id="WP_271192046.1">
    <property type="nucleotide sequence ID" value="NZ_CP115667.1"/>
</dbReference>
<gene>
    <name evidence="3" type="ORF">O6R05_02925</name>
</gene>
<dbReference type="InterPro" id="IPR044060">
    <property type="entry name" value="Bacterial_rp_domain"/>
</dbReference>
<dbReference type="EMBL" id="CP115667">
    <property type="protein sequence ID" value="WBW50514.1"/>
    <property type="molecule type" value="Genomic_DNA"/>
</dbReference>
<feature type="compositionally biased region" description="Basic and acidic residues" evidence="1">
    <location>
        <begin position="1324"/>
        <end position="1337"/>
    </location>
</feature>
<feature type="region of interest" description="Disordered" evidence="1">
    <location>
        <begin position="1290"/>
        <end position="1376"/>
    </location>
</feature>
<dbReference type="PROSITE" id="PS51272">
    <property type="entry name" value="SLH"/>
    <property type="match status" value="3"/>
</dbReference>
<reference evidence="3 4" key="1">
    <citation type="submission" date="2023-01" db="EMBL/GenBank/DDBJ databases">
        <authorList>
            <person name="Lee S.H."/>
            <person name="Jung H.S."/>
            <person name="Yun J.U."/>
        </authorList>
    </citation>
    <scope>NUCLEOTIDE SEQUENCE [LARGE SCALE GENOMIC DNA]</scope>
    <source>
        <strain evidence="3 4">CBA3646</strain>
    </source>
</reference>
<feature type="compositionally biased region" description="Acidic residues" evidence="1">
    <location>
        <begin position="1304"/>
        <end position="1321"/>
    </location>
</feature>
<dbReference type="InterPro" id="IPR001119">
    <property type="entry name" value="SLH_dom"/>
</dbReference>
<name>A0ABY7QUR4_9FIRM</name>